<feature type="compositionally biased region" description="Polar residues" evidence="1">
    <location>
        <begin position="20"/>
        <end position="31"/>
    </location>
</feature>
<keyword evidence="3" id="KW-1185">Reference proteome</keyword>
<feature type="compositionally biased region" description="Low complexity" evidence="1">
    <location>
        <begin position="52"/>
        <end position="61"/>
    </location>
</feature>
<evidence type="ECO:0000256" key="1">
    <source>
        <dbReference type="SAM" id="MobiDB-lite"/>
    </source>
</evidence>
<comment type="caution">
    <text evidence="2">The sequence shown here is derived from an EMBL/GenBank/DDBJ whole genome shotgun (WGS) entry which is preliminary data.</text>
</comment>
<protein>
    <submittedName>
        <fullName evidence="2">Uncharacterized protein</fullName>
    </submittedName>
</protein>
<dbReference type="Gramene" id="OMO57306">
    <property type="protein sequence ID" value="OMO57306"/>
    <property type="gene ID" value="CCACVL1_25847"/>
</dbReference>
<evidence type="ECO:0000313" key="2">
    <source>
        <dbReference type="EMBL" id="OMO57306.1"/>
    </source>
</evidence>
<dbReference type="EMBL" id="AWWV01014389">
    <property type="protein sequence ID" value="OMO57306.1"/>
    <property type="molecule type" value="Genomic_DNA"/>
</dbReference>
<dbReference type="AlphaFoldDB" id="A0A1R3GGV2"/>
<proteinExistence type="predicted"/>
<name>A0A1R3GGV2_COCAP</name>
<accession>A0A1R3GGV2</accession>
<evidence type="ECO:0000313" key="3">
    <source>
        <dbReference type="Proteomes" id="UP000188268"/>
    </source>
</evidence>
<feature type="region of interest" description="Disordered" evidence="1">
    <location>
        <begin position="20"/>
        <end position="61"/>
    </location>
</feature>
<gene>
    <name evidence="2" type="ORF">CCACVL1_25847</name>
</gene>
<reference evidence="2 3" key="1">
    <citation type="submission" date="2013-09" db="EMBL/GenBank/DDBJ databases">
        <title>Corchorus capsularis genome sequencing.</title>
        <authorList>
            <person name="Alam M."/>
            <person name="Haque M.S."/>
            <person name="Islam M.S."/>
            <person name="Emdad E.M."/>
            <person name="Islam M.M."/>
            <person name="Ahmed B."/>
            <person name="Halim A."/>
            <person name="Hossen Q.M.M."/>
            <person name="Hossain M.Z."/>
            <person name="Ahmed R."/>
            <person name="Khan M.M."/>
            <person name="Islam R."/>
            <person name="Rashid M.M."/>
            <person name="Khan S.A."/>
            <person name="Rahman M.S."/>
            <person name="Alam M."/>
        </authorList>
    </citation>
    <scope>NUCLEOTIDE SEQUENCE [LARGE SCALE GENOMIC DNA]</scope>
    <source>
        <strain evidence="3">cv. CVL-1</strain>
        <tissue evidence="2">Whole seedling</tissue>
    </source>
</reference>
<dbReference type="Proteomes" id="UP000188268">
    <property type="component" value="Unassembled WGS sequence"/>
</dbReference>
<organism evidence="2 3">
    <name type="scientific">Corchorus capsularis</name>
    <name type="common">Jute</name>
    <dbReference type="NCBI Taxonomy" id="210143"/>
    <lineage>
        <taxon>Eukaryota</taxon>
        <taxon>Viridiplantae</taxon>
        <taxon>Streptophyta</taxon>
        <taxon>Embryophyta</taxon>
        <taxon>Tracheophyta</taxon>
        <taxon>Spermatophyta</taxon>
        <taxon>Magnoliopsida</taxon>
        <taxon>eudicotyledons</taxon>
        <taxon>Gunneridae</taxon>
        <taxon>Pentapetalae</taxon>
        <taxon>rosids</taxon>
        <taxon>malvids</taxon>
        <taxon>Malvales</taxon>
        <taxon>Malvaceae</taxon>
        <taxon>Grewioideae</taxon>
        <taxon>Apeibeae</taxon>
        <taxon>Corchorus</taxon>
    </lineage>
</organism>
<sequence length="152" mass="16367">MRDDYFGVDVELDDINETVFKSSNGTSNNAAKRTPQPYANVRSRKGKRKASPGESSDESISSKITKLTDVCDATRSQIDKVAAGIGKVAKYFDVDKPLIFEIISSIAGLTPEEVVQAYGIISANEGKASSFFSLPNEAAQKIFVKGVLDGLI</sequence>